<dbReference type="RefSeq" id="WP_009129299.1">
    <property type="nucleotide sequence ID" value="NZ_JH992941.1"/>
</dbReference>
<accession>K9E0P4</accession>
<keyword evidence="3" id="KW-1185">Reference proteome</keyword>
<dbReference type="AlphaFoldDB" id="K9E0P4"/>
<dbReference type="HOGENOM" id="CLU_1444979_0_0_10"/>
<keyword evidence="1" id="KW-0732">Signal</keyword>
<sequence length="187" mass="21373">MKKILITILLLCAISEFTQAQTVITKFKCYLLSPDMDLSRSDKVTVGDTKIGYIPKNKEIQVLALDTIKYIFYKVQYKNKVGYIHKDVVVDKSLMISIDPNIRSEYKKYVAESSVVIGMNKYELQASIGNPLDVNRTVTADHVSEQWCYGDVVTHYYTIGFTLHSISNTKNNKYIYIEDGIVTAYQD</sequence>
<proteinExistence type="predicted"/>
<evidence type="ECO:0000256" key="1">
    <source>
        <dbReference type="SAM" id="SignalP"/>
    </source>
</evidence>
<dbReference type="Proteomes" id="UP000009872">
    <property type="component" value="Unassembled WGS sequence"/>
</dbReference>
<dbReference type="PATRIC" id="fig|742727.4.peg.1763"/>
<name>K9E0P4_9BACE</name>
<dbReference type="EMBL" id="ADLF01000009">
    <property type="protein sequence ID" value="EKU90318.1"/>
    <property type="molecule type" value="Genomic_DNA"/>
</dbReference>
<gene>
    <name evidence="2" type="ORF">HMPREF9447_01736</name>
</gene>
<dbReference type="Gene3D" id="2.30.30.40">
    <property type="entry name" value="SH3 Domains"/>
    <property type="match status" value="1"/>
</dbReference>
<comment type="caution">
    <text evidence="2">The sequence shown here is derived from an EMBL/GenBank/DDBJ whole genome shotgun (WGS) entry which is preliminary data.</text>
</comment>
<organism evidence="2 3">
    <name type="scientific">Bacteroides oleiciplenus YIT 12058</name>
    <dbReference type="NCBI Taxonomy" id="742727"/>
    <lineage>
        <taxon>Bacteria</taxon>
        <taxon>Pseudomonadati</taxon>
        <taxon>Bacteroidota</taxon>
        <taxon>Bacteroidia</taxon>
        <taxon>Bacteroidales</taxon>
        <taxon>Bacteroidaceae</taxon>
        <taxon>Bacteroides</taxon>
    </lineage>
</organism>
<evidence type="ECO:0000313" key="3">
    <source>
        <dbReference type="Proteomes" id="UP000009872"/>
    </source>
</evidence>
<dbReference type="eggNOG" id="ENOG5033CWD">
    <property type="taxonomic scope" value="Bacteria"/>
</dbReference>
<reference evidence="2 3" key="1">
    <citation type="submission" date="2012-09" db="EMBL/GenBank/DDBJ databases">
        <title>The Genome Sequence of Bacteroides oleiciplenus YIT 12058.</title>
        <authorList>
            <consortium name="The Broad Institute Genome Sequencing Platform"/>
            <person name="Earl A."/>
            <person name="Ward D."/>
            <person name="Feldgarden M."/>
            <person name="Gevers D."/>
            <person name="Morotomi M."/>
            <person name="Walker B."/>
            <person name="Young S.K."/>
            <person name="Zeng Q."/>
            <person name="Gargeya S."/>
            <person name="Fitzgerald M."/>
            <person name="Haas B."/>
            <person name="Abouelleil A."/>
            <person name="Alvarado L."/>
            <person name="Arachchi H.M."/>
            <person name="Berlin A.M."/>
            <person name="Chapman S.B."/>
            <person name="Goldberg J."/>
            <person name="Griggs A."/>
            <person name="Gujja S."/>
            <person name="Hansen M."/>
            <person name="Howarth C."/>
            <person name="Imamovic A."/>
            <person name="Larimer J."/>
            <person name="McCowen C."/>
            <person name="Montmayeur A."/>
            <person name="Murphy C."/>
            <person name="Neiman D."/>
            <person name="Pearson M."/>
            <person name="Priest M."/>
            <person name="Roberts A."/>
            <person name="Saif S."/>
            <person name="Shea T."/>
            <person name="Sisk P."/>
            <person name="Sykes S."/>
            <person name="Wortman J."/>
            <person name="Nusbaum C."/>
            <person name="Birren B."/>
        </authorList>
    </citation>
    <scope>NUCLEOTIDE SEQUENCE [LARGE SCALE GENOMIC DNA]</scope>
    <source>
        <strain evidence="2 3">YIT 12058</strain>
    </source>
</reference>
<dbReference type="OrthoDB" id="711462at2"/>
<feature type="chain" id="PRO_5003926348" description="SH3b domain-containing protein" evidence="1">
    <location>
        <begin position="21"/>
        <end position="187"/>
    </location>
</feature>
<evidence type="ECO:0000313" key="2">
    <source>
        <dbReference type="EMBL" id="EKU90318.1"/>
    </source>
</evidence>
<feature type="signal peptide" evidence="1">
    <location>
        <begin position="1"/>
        <end position="20"/>
    </location>
</feature>
<protein>
    <recommendedName>
        <fullName evidence="4">SH3b domain-containing protein</fullName>
    </recommendedName>
</protein>
<evidence type="ECO:0008006" key="4">
    <source>
        <dbReference type="Google" id="ProtNLM"/>
    </source>
</evidence>